<dbReference type="GO" id="GO:0051299">
    <property type="term" value="P:centrosome separation"/>
    <property type="evidence" value="ECO:0007669"/>
    <property type="project" value="TreeGrafter"/>
</dbReference>
<feature type="coiled-coil region" evidence="1">
    <location>
        <begin position="277"/>
        <end position="610"/>
    </location>
</feature>
<feature type="region of interest" description="Disordered" evidence="2">
    <location>
        <begin position="628"/>
        <end position="678"/>
    </location>
</feature>
<keyword evidence="1" id="KW-0175">Coiled coil</keyword>
<dbReference type="PANTHER" id="PTHR34439:SF1">
    <property type="entry name" value="CENTROBIN"/>
    <property type="match status" value="1"/>
</dbReference>
<dbReference type="GO" id="GO:0005813">
    <property type="term" value="C:centrosome"/>
    <property type="evidence" value="ECO:0007669"/>
    <property type="project" value="TreeGrafter"/>
</dbReference>
<dbReference type="GO" id="GO:0005814">
    <property type="term" value="C:centriole"/>
    <property type="evidence" value="ECO:0007669"/>
    <property type="project" value="TreeGrafter"/>
</dbReference>
<name>A0A1A9VEB0_GLOAU</name>
<dbReference type="EnsemblMetazoa" id="GAUT034537-RA">
    <property type="protein sequence ID" value="GAUT034537-PA"/>
    <property type="gene ID" value="GAUT034537"/>
</dbReference>
<evidence type="ECO:0000256" key="1">
    <source>
        <dbReference type="SAM" id="Coils"/>
    </source>
</evidence>
<evidence type="ECO:0000313" key="3">
    <source>
        <dbReference type="EnsemblMetazoa" id="GAUT034537-PA"/>
    </source>
</evidence>
<protein>
    <submittedName>
        <fullName evidence="3">Uncharacterized protein</fullName>
    </submittedName>
</protein>
<organism evidence="3 4">
    <name type="scientific">Glossina austeni</name>
    <name type="common">Savannah tsetse fly</name>
    <dbReference type="NCBI Taxonomy" id="7395"/>
    <lineage>
        <taxon>Eukaryota</taxon>
        <taxon>Metazoa</taxon>
        <taxon>Ecdysozoa</taxon>
        <taxon>Arthropoda</taxon>
        <taxon>Hexapoda</taxon>
        <taxon>Insecta</taxon>
        <taxon>Pterygota</taxon>
        <taxon>Neoptera</taxon>
        <taxon>Endopterygota</taxon>
        <taxon>Diptera</taxon>
        <taxon>Brachycera</taxon>
        <taxon>Muscomorpha</taxon>
        <taxon>Hippoboscoidea</taxon>
        <taxon>Glossinidae</taxon>
        <taxon>Glossina</taxon>
    </lineage>
</organism>
<dbReference type="PANTHER" id="PTHR34439">
    <property type="entry name" value="CENTROBIN"/>
    <property type="match status" value="1"/>
</dbReference>
<accession>A0A1A9VEB0</accession>
<evidence type="ECO:0000313" key="4">
    <source>
        <dbReference type="Proteomes" id="UP000078200"/>
    </source>
</evidence>
<dbReference type="GO" id="GO:1902410">
    <property type="term" value="P:mitotic cytokinetic process"/>
    <property type="evidence" value="ECO:0007669"/>
    <property type="project" value="TreeGrafter"/>
</dbReference>
<dbReference type="VEuPathDB" id="VectorBase:GAUT034537"/>
<sequence length="736" mass="84963">MSDSDDTDILLLIPPNYYLTTAEERIAQQELQEAKAKQYTSLQELNALERQFRCRFRRNLSRDFQAMDLANTDLDSLAMPPPAPSSTTAAYQFLSTNRKAELNNINTHLHNMEHERGGNLENPSDISSISTCTVLTQFGHSKANRDSGIGIIHSTPKCNSSVAEDFKSQNNNANVYKGYPAEEVLMDIDKFLSGERVDVENPYNGLKTQNDDLRQSVQTDHPLNQSKSFPSTVINERVQNFNCSQMSKMNDNLISLSEIWGKNGQATAIAIPAQQSLKEEQLRRQHLEKTVRQLQASILEYQQRLSVAVEVDRAKDSALNDAQRENQSLTQDLQQMRQNLQIAELQRKQHEEKMDSLQKELAQAMSLATKFQEKTEKLENELTNCCRKTNESHVQFKQQIEELEIKIHACQRSEELAINELHKIKDKYAKSEHLYEKTKLRYDELEKEISTLRHQKEVLQDVQQKQRSRADLLENQKKSLQDAVNRLTEAEASLKRKMDLQQKTLKSHYQQQLENVVTQKLREFQEQLDKTEDSLKAEAKERERLIAERAVKQLELINEKNEQELNLLQEKHHEEVELYRIQLANASKKIDELEMKLNLYKSKRADIAEKLHNVMETQWQKALEILTSPTQSKMSESDTDSPESNDTNGPMNHAYNECTPKSSRKENNLNVQNNKAPTLSPMDRLQAYIELLLSKSPSDFDKLDEILALTTKAKQAKEKMEKNAKRHCHNKPPWKA</sequence>
<dbReference type="Proteomes" id="UP000078200">
    <property type="component" value="Unassembled WGS sequence"/>
</dbReference>
<dbReference type="GO" id="GO:0007099">
    <property type="term" value="P:centriole replication"/>
    <property type="evidence" value="ECO:0007669"/>
    <property type="project" value="InterPro"/>
</dbReference>
<keyword evidence="4" id="KW-1185">Reference proteome</keyword>
<dbReference type="InterPro" id="IPR038923">
    <property type="entry name" value="Centrobin"/>
</dbReference>
<reference evidence="3" key="1">
    <citation type="submission" date="2020-05" db="UniProtKB">
        <authorList>
            <consortium name="EnsemblMetazoa"/>
        </authorList>
    </citation>
    <scope>IDENTIFICATION</scope>
    <source>
        <strain evidence="3">TTRI</strain>
    </source>
</reference>
<feature type="compositionally biased region" description="Basic residues" evidence="2">
    <location>
        <begin position="724"/>
        <end position="736"/>
    </location>
</feature>
<dbReference type="GO" id="GO:1902017">
    <property type="term" value="P:regulation of cilium assembly"/>
    <property type="evidence" value="ECO:0007669"/>
    <property type="project" value="InterPro"/>
</dbReference>
<evidence type="ECO:0000256" key="2">
    <source>
        <dbReference type="SAM" id="MobiDB-lite"/>
    </source>
</evidence>
<feature type="region of interest" description="Disordered" evidence="2">
    <location>
        <begin position="717"/>
        <end position="736"/>
    </location>
</feature>
<feature type="compositionally biased region" description="Polar residues" evidence="2">
    <location>
        <begin position="668"/>
        <end position="677"/>
    </location>
</feature>
<dbReference type="AlphaFoldDB" id="A0A1A9VEB0"/>
<proteinExistence type="predicted"/>